<dbReference type="Gene3D" id="1.20.120.1750">
    <property type="match status" value="1"/>
</dbReference>
<dbReference type="GO" id="GO:0016567">
    <property type="term" value="P:protein ubiquitination"/>
    <property type="evidence" value="ECO:0007669"/>
    <property type="project" value="InterPro"/>
</dbReference>
<dbReference type="Pfam" id="PF19422">
    <property type="entry name" value="Ariadne"/>
    <property type="match status" value="1"/>
</dbReference>
<evidence type="ECO:0000256" key="7">
    <source>
        <dbReference type="ARBA" id="ARBA00022679"/>
    </source>
</evidence>
<dbReference type="FunFam" id="3.30.40.10:FF:000019">
    <property type="entry name" value="RBR-type E3 ubiquitin transferase"/>
    <property type="match status" value="1"/>
</dbReference>
<comment type="catalytic activity">
    <reaction evidence="1">
        <text>[E2 ubiquitin-conjugating enzyme]-S-ubiquitinyl-L-cysteine + [acceptor protein]-L-lysine = [E2 ubiquitin-conjugating enzyme]-L-cysteine + [acceptor protein]-N(6)-ubiquitinyl-L-lysine.</text>
        <dbReference type="EC" id="2.3.2.31"/>
    </reaction>
</comment>
<gene>
    <name evidence="16" type="ORF">LUZ62_055137</name>
</gene>
<feature type="domain" description="RING-type" evidence="14">
    <location>
        <begin position="119"/>
        <end position="163"/>
    </location>
</feature>
<comment type="pathway">
    <text evidence="4">Protein modification; protein ubiquitination.</text>
</comment>
<dbReference type="GO" id="GO:0008270">
    <property type="term" value="F:zinc ion binding"/>
    <property type="evidence" value="ECO:0007669"/>
    <property type="project" value="UniProtKB-KW"/>
</dbReference>
<dbReference type="SUPFAM" id="SSF57850">
    <property type="entry name" value="RING/U-box"/>
    <property type="match status" value="3"/>
</dbReference>
<sequence length="548" mass="62063">MNFDLSLMASDGNRSGSCNSVQIALYEMSRPLAIKRDHLMAAQMVDLSRVMEFLAIKESHARVLLMHHRWNVERIFDALERKGMESLFVESGVPSVEDEAVGYVNQSPMQSEGDKFLLCTMCFEEVGAVKVTRMDCGHYFCNSCWAKHFITRINNGDARKIRCMAIHCNSICDYKTVCLLVSAQDPLVSARFDRLIMESYIDDNDQACWCPSNPPCGHAIRVGLPSDPYCEVECVCGTQFCFNCLSKAHSPCTCHIWDMWVKRCEVQGQNIGWIEINTNVEVERQSISWIAENAKVCPGCGNAVVKADGCNHMTCRCGQTFCWLCGGPTGKSTGMAVHSCNRFTNAKQKSVVELKGTTSQDFCRYMHYYERYRSHNDSLGMDALLQRRLQNKRGLLSLSLSAQPTDRLNGDENWLLAGVQKLLLSRRVLTYTYPFAFYMFGDELAGNNLQNKDIRQNLFEIQQQQLELCVEKLAMELLRDFDKVAPGEVADIRLRVISLSRLLDQCCRKMYQCIEEELLPYLSPTAFIAQYKASGPDKATEISCVVRS</sequence>
<dbReference type="SMART" id="SM00647">
    <property type="entry name" value="IBR"/>
    <property type="match status" value="2"/>
</dbReference>
<proteinExistence type="inferred from homology"/>
<accession>A0AAV8DVT6</accession>
<evidence type="ECO:0000256" key="10">
    <source>
        <dbReference type="ARBA" id="ARBA00022771"/>
    </source>
</evidence>
<dbReference type="PROSITE" id="PS51873">
    <property type="entry name" value="TRIAD"/>
    <property type="match status" value="1"/>
</dbReference>
<organism evidence="16 17">
    <name type="scientific">Rhynchospora pubera</name>
    <dbReference type="NCBI Taxonomy" id="906938"/>
    <lineage>
        <taxon>Eukaryota</taxon>
        <taxon>Viridiplantae</taxon>
        <taxon>Streptophyta</taxon>
        <taxon>Embryophyta</taxon>
        <taxon>Tracheophyta</taxon>
        <taxon>Spermatophyta</taxon>
        <taxon>Magnoliopsida</taxon>
        <taxon>Liliopsida</taxon>
        <taxon>Poales</taxon>
        <taxon>Cyperaceae</taxon>
        <taxon>Cyperoideae</taxon>
        <taxon>Rhynchosporeae</taxon>
        <taxon>Rhynchospora</taxon>
    </lineage>
</organism>
<dbReference type="InterPro" id="IPR002867">
    <property type="entry name" value="IBR_dom"/>
</dbReference>
<feature type="domain" description="RING-type" evidence="15">
    <location>
        <begin position="115"/>
        <end position="344"/>
    </location>
</feature>
<evidence type="ECO:0000313" key="16">
    <source>
        <dbReference type="EMBL" id="KAJ4770880.1"/>
    </source>
</evidence>
<keyword evidence="9" id="KW-0677">Repeat</keyword>
<evidence type="ECO:0000256" key="11">
    <source>
        <dbReference type="ARBA" id="ARBA00022786"/>
    </source>
</evidence>
<dbReference type="InterPro" id="IPR013083">
    <property type="entry name" value="Znf_RING/FYVE/PHD"/>
</dbReference>
<evidence type="ECO:0000256" key="5">
    <source>
        <dbReference type="ARBA" id="ARBA00005884"/>
    </source>
</evidence>
<dbReference type="CDD" id="cd16773">
    <property type="entry name" value="RING-HC_RBR_TRIAD1"/>
    <property type="match status" value="1"/>
</dbReference>
<evidence type="ECO:0000256" key="1">
    <source>
        <dbReference type="ARBA" id="ARBA00001798"/>
    </source>
</evidence>
<dbReference type="Pfam" id="PF01485">
    <property type="entry name" value="IBR"/>
    <property type="match status" value="1"/>
</dbReference>
<keyword evidence="12" id="KW-0862">Zinc</keyword>
<dbReference type="InterPro" id="IPR044066">
    <property type="entry name" value="TRIAD_supradom"/>
</dbReference>
<evidence type="ECO:0000256" key="12">
    <source>
        <dbReference type="ARBA" id="ARBA00022833"/>
    </source>
</evidence>
<comment type="function">
    <text evidence="3">Might act as an E3 ubiquitin-protein ligase, or as part of E3 complex, which accepts ubiquitin from specific E2 ubiquitin-conjugating enzymes and then transfers it to substrates.</text>
</comment>
<evidence type="ECO:0000259" key="14">
    <source>
        <dbReference type="PROSITE" id="PS50089"/>
    </source>
</evidence>
<evidence type="ECO:0000256" key="3">
    <source>
        <dbReference type="ARBA" id="ARBA00003976"/>
    </source>
</evidence>
<keyword evidence="17" id="KW-1185">Reference proteome</keyword>
<keyword evidence="8" id="KW-0479">Metal-binding</keyword>
<dbReference type="GO" id="GO:0061630">
    <property type="term" value="F:ubiquitin protein ligase activity"/>
    <property type="evidence" value="ECO:0007669"/>
    <property type="project" value="UniProtKB-EC"/>
</dbReference>
<evidence type="ECO:0000256" key="4">
    <source>
        <dbReference type="ARBA" id="ARBA00004906"/>
    </source>
</evidence>
<evidence type="ECO:0000256" key="13">
    <source>
        <dbReference type="PROSITE-ProRule" id="PRU00175"/>
    </source>
</evidence>
<evidence type="ECO:0000256" key="9">
    <source>
        <dbReference type="ARBA" id="ARBA00022737"/>
    </source>
</evidence>
<evidence type="ECO:0000313" key="17">
    <source>
        <dbReference type="Proteomes" id="UP001140206"/>
    </source>
</evidence>
<evidence type="ECO:0000256" key="6">
    <source>
        <dbReference type="ARBA" id="ARBA00012251"/>
    </source>
</evidence>
<dbReference type="EMBL" id="JAMFTS010000003">
    <property type="protein sequence ID" value="KAJ4770880.1"/>
    <property type="molecule type" value="Genomic_DNA"/>
</dbReference>
<dbReference type="Pfam" id="PF26200">
    <property type="entry name" value="Rcat_RNF216"/>
    <property type="match status" value="1"/>
</dbReference>
<evidence type="ECO:0000256" key="2">
    <source>
        <dbReference type="ARBA" id="ARBA00001947"/>
    </source>
</evidence>
<dbReference type="PROSITE" id="PS50089">
    <property type="entry name" value="ZF_RING_2"/>
    <property type="match status" value="1"/>
</dbReference>
<dbReference type="Gene3D" id="3.30.40.10">
    <property type="entry name" value="Zinc/RING finger domain, C3HC4 (zinc finger)"/>
    <property type="match status" value="1"/>
</dbReference>
<protein>
    <recommendedName>
        <fullName evidence="6">RBR-type E3 ubiquitin transferase</fullName>
        <ecNumber evidence="6">2.3.2.31</ecNumber>
    </recommendedName>
</protein>
<name>A0AAV8DVT6_9POAL</name>
<comment type="similarity">
    <text evidence="5">Belongs to the RBR family. Ariadne subfamily.</text>
</comment>
<dbReference type="AlphaFoldDB" id="A0AAV8DVT6"/>
<dbReference type="Proteomes" id="UP001140206">
    <property type="component" value="Chromosome 3"/>
</dbReference>
<dbReference type="InterPro" id="IPR001841">
    <property type="entry name" value="Znf_RING"/>
</dbReference>
<reference evidence="16" key="1">
    <citation type="submission" date="2022-08" db="EMBL/GenBank/DDBJ databases">
        <authorList>
            <person name="Marques A."/>
        </authorList>
    </citation>
    <scope>NUCLEOTIDE SEQUENCE</scope>
    <source>
        <strain evidence="16">RhyPub2mFocal</strain>
        <tissue evidence="16">Leaves</tissue>
    </source>
</reference>
<dbReference type="CDD" id="cd20346">
    <property type="entry name" value="BRcat_RBR_ANKIB1"/>
    <property type="match status" value="1"/>
</dbReference>
<dbReference type="InterPro" id="IPR031127">
    <property type="entry name" value="E3_UB_ligase_RBR"/>
</dbReference>
<comment type="cofactor">
    <cofactor evidence="2">
        <name>Zn(2+)</name>
        <dbReference type="ChEBI" id="CHEBI:29105"/>
    </cofactor>
</comment>
<keyword evidence="7" id="KW-0808">Transferase</keyword>
<dbReference type="InterPro" id="IPR045840">
    <property type="entry name" value="Ariadne"/>
</dbReference>
<evidence type="ECO:0000256" key="8">
    <source>
        <dbReference type="ARBA" id="ARBA00022723"/>
    </source>
</evidence>
<dbReference type="PANTHER" id="PTHR11685">
    <property type="entry name" value="RBR FAMILY RING FINGER AND IBR DOMAIN-CONTAINING"/>
    <property type="match status" value="1"/>
</dbReference>
<keyword evidence="11" id="KW-0833">Ubl conjugation pathway</keyword>
<dbReference type="EC" id="2.3.2.31" evidence="6"/>
<keyword evidence="10 13" id="KW-0863">Zinc-finger</keyword>
<comment type="caution">
    <text evidence="16">The sequence shown here is derived from an EMBL/GenBank/DDBJ whole genome shotgun (WGS) entry which is preliminary data.</text>
</comment>
<evidence type="ECO:0000259" key="15">
    <source>
        <dbReference type="PROSITE" id="PS51873"/>
    </source>
</evidence>